<accession>L1ID94</accession>
<dbReference type="KEGG" id="gtt:GUITHDRAFT_147355"/>
<dbReference type="GeneID" id="17290965"/>
<keyword evidence="4" id="KW-1185">Reference proteome</keyword>
<evidence type="ECO:0000313" key="2">
    <source>
        <dbReference type="EMBL" id="EKX34226.1"/>
    </source>
</evidence>
<dbReference type="Proteomes" id="UP000011087">
    <property type="component" value="Unassembled WGS sequence"/>
</dbReference>
<evidence type="ECO:0000313" key="4">
    <source>
        <dbReference type="Proteomes" id="UP000011087"/>
    </source>
</evidence>
<dbReference type="RefSeq" id="XP_005821206.1">
    <property type="nucleotide sequence ID" value="XM_005821149.1"/>
</dbReference>
<evidence type="ECO:0000313" key="3">
    <source>
        <dbReference type="EnsemblProtists" id="EKX34226"/>
    </source>
</evidence>
<dbReference type="EnsemblProtists" id="EKX34226">
    <property type="protein sequence ID" value="EKX34226"/>
    <property type="gene ID" value="GUITHDRAFT_147355"/>
</dbReference>
<dbReference type="AlphaFoldDB" id="L1ID94"/>
<reference evidence="4" key="2">
    <citation type="submission" date="2012-11" db="EMBL/GenBank/DDBJ databases">
        <authorList>
            <person name="Kuo A."/>
            <person name="Curtis B.A."/>
            <person name="Tanifuji G."/>
            <person name="Burki F."/>
            <person name="Gruber A."/>
            <person name="Irimia M."/>
            <person name="Maruyama S."/>
            <person name="Arias M.C."/>
            <person name="Ball S.G."/>
            <person name="Gile G.H."/>
            <person name="Hirakawa Y."/>
            <person name="Hopkins J.F."/>
            <person name="Rensing S.A."/>
            <person name="Schmutz J."/>
            <person name="Symeonidi A."/>
            <person name="Elias M."/>
            <person name="Eveleigh R.J."/>
            <person name="Herman E.K."/>
            <person name="Klute M.J."/>
            <person name="Nakayama T."/>
            <person name="Obornik M."/>
            <person name="Reyes-Prieto A."/>
            <person name="Armbrust E.V."/>
            <person name="Aves S.J."/>
            <person name="Beiko R.G."/>
            <person name="Coutinho P."/>
            <person name="Dacks J.B."/>
            <person name="Durnford D.G."/>
            <person name="Fast N.M."/>
            <person name="Green B.R."/>
            <person name="Grisdale C."/>
            <person name="Hempe F."/>
            <person name="Henrissat B."/>
            <person name="Hoppner M.P."/>
            <person name="Ishida K.-I."/>
            <person name="Kim E."/>
            <person name="Koreny L."/>
            <person name="Kroth P.G."/>
            <person name="Liu Y."/>
            <person name="Malik S.-B."/>
            <person name="Maier U.G."/>
            <person name="McRose D."/>
            <person name="Mock T."/>
            <person name="Neilson J.A."/>
            <person name="Onodera N.T."/>
            <person name="Poole A.M."/>
            <person name="Pritham E.J."/>
            <person name="Richards T.A."/>
            <person name="Rocap G."/>
            <person name="Roy S.W."/>
            <person name="Sarai C."/>
            <person name="Schaack S."/>
            <person name="Shirato S."/>
            <person name="Slamovits C.H."/>
            <person name="Spencer D.F."/>
            <person name="Suzuki S."/>
            <person name="Worden A.Z."/>
            <person name="Zauner S."/>
            <person name="Barry K."/>
            <person name="Bell C."/>
            <person name="Bharti A.K."/>
            <person name="Crow J.A."/>
            <person name="Grimwood J."/>
            <person name="Kramer R."/>
            <person name="Lindquist E."/>
            <person name="Lucas S."/>
            <person name="Salamov A."/>
            <person name="McFadden G.I."/>
            <person name="Lane C.E."/>
            <person name="Keeling P.J."/>
            <person name="Gray M.W."/>
            <person name="Grigoriev I.V."/>
            <person name="Archibald J.M."/>
        </authorList>
    </citation>
    <scope>NUCLEOTIDE SEQUENCE</scope>
    <source>
        <strain evidence="4">CCMP2712</strain>
    </source>
</reference>
<dbReference type="PaxDb" id="55529-EKX34226"/>
<feature type="compositionally biased region" description="Low complexity" evidence="1">
    <location>
        <begin position="131"/>
        <end position="145"/>
    </location>
</feature>
<reference evidence="3" key="3">
    <citation type="submission" date="2016-03" db="UniProtKB">
        <authorList>
            <consortium name="EnsemblProtists"/>
        </authorList>
    </citation>
    <scope>IDENTIFICATION</scope>
</reference>
<proteinExistence type="predicted"/>
<evidence type="ECO:0000256" key="1">
    <source>
        <dbReference type="SAM" id="MobiDB-lite"/>
    </source>
</evidence>
<dbReference type="HOGENOM" id="CLU_812461_0_0_1"/>
<gene>
    <name evidence="2" type="ORF">GUITHDRAFT_147355</name>
</gene>
<reference evidence="2 4" key="1">
    <citation type="journal article" date="2012" name="Nature">
        <title>Algal genomes reveal evolutionary mosaicism and the fate of nucleomorphs.</title>
        <authorList>
            <consortium name="DOE Joint Genome Institute"/>
            <person name="Curtis B.A."/>
            <person name="Tanifuji G."/>
            <person name="Burki F."/>
            <person name="Gruber A."/>
            <person name="Irimia M."/>
            <person name="Maruyama S."/>
            <person name="Arias M.C."/>
            <person name="Ball S.G."/>
            <person name="Gile G.H."/>
            <person name="Hirakawa Y."/>
            <person name="Hopkins J.F."/>
            <person name="Kuo A."/>
            <person name="Rensing S.A."/>
            <person name="Schmutz J."/>
            <person name="Symeonidi A."/>
            <person name="Elias M."/>
            <person name="Eveleigh R.J."/>
            <person name="Herman E.K."/>
            <person name="Klute M.J."/>
            <person name="Nakayama T."/>
            <person name="Obornik M."/>
            <person name="Reyes-Prieto A."/>
            <person name="Armbrust E.V."/>
            <person name="Aves S.J."/>
            <person name="Beiko R.G."/>
            <person name="Coutinho P."/>
            <person name="Dacks J.B."/>
            <person name="Durnford D.G."/>
            <person name="Fast N.M."/>
            <person name="Green B.R."/>
            <person name="Grisdale C.J."/>
            <person name="Hempel F."/>
            <person name="Henrissat B."/>
            <person name="Hoppner M.P."/>
            <person name="Ishida K."/>
            <person name="Kim E."/>
            <person name="Koreny L."/>
            <person name="Kroth P.G."/>
            <person name="Liu Y."/>
            <person name="Malik S.B."/>
            <person name="Maier U.G."/>
            <person name="McRose D."/>
            <person name="Mock T."/>
            <person name="Neilson J.A."/>
            <person name="Onodera N.T."/>
            <person name="Poole A.M."/>
            <person name="Pritham E.J."/>
            <person name="Richards T.A."/>
            <person name="Rocap G."/>
            <person name="Roy S.W."/>
            <person name="Sarai C."/>
            <person name="Schaack S."/>
            <person name="Shirato S."/>
            <person name="Slamovits C.H."/>
            <person name="Spencer D.F."/>
            <person name="Suzuki S."/>
            <person name="Worden A.Z."/>
            <person name="Zauner S."/>
            <person name="Barry K."/>
            <person name="Bell C."/>
            <person name="Bharti A.K."/>
            <person name="Crow J.A."/>
            <person name="Grimwood J."/>
            <person name="Kramer R."/>
            <person name="Lindquist E."/>
            <person name="Lucas S."/>
            <person name="Salamov A."/>
            <person name="McFadden G.I."/>
            <person name="Lane C.E."/>
            <person name="Keeling P.J."/>
            <person name="Gray M.W."/>
            <person name="Grigoriev I.V."/>
            <person name="Archibald J.M."/>
        </authorList>
    </citation>
    <scope>NUCLEOTIDE SEQUENCE</scope>
    <source>
        <strain evidence="2 4">CCMP2712</strain>
    </source>
</reference>
<protein>
    <submittedName>
        <fullName evidence="2 3">Uncharacterized protein</fullName>
    </submittedName>
</protein>
<sequence length="342" mass="38601">MKASFKMTTLANEERILREMERQLPLLQPYDSGEPVVQGIIQMHDSKNVATPNMERSRKDGSFLMRASKSPRRSFSSQTSALTSRYNVERDVVKAYENQLPLLSLDDGNAEEVPEDMKVRSHNQYDNLRRSQSPKSIPSPQSPDSRSLIRMKITLLDEEFTNNENLSRQIKEEIENLLPSVDPERISIIVKSKKDLVNVEVQILDDPQQTLARELLACIEDGKGGGKLLASVQVDQIFLYRAKTISSEVNIHKIGTLRWRIFQHGIHGIQKLCGFNFLKFDAHNPHGTENTKNLNANIHRVSIGRTVYGDWAGVLMLPTGQICSRTPGPIRIEKAGSNVVFG</sequence>
<name>L1ID94_GUITC</name>
<dbReference type="EMBL" id="JH993115">
    <property type="protein sequence ID" value="EKX34226.1"/>
    <property type="molecule type" value="Genomic_DNA"/>
</dbReference>
<organism evidence="2">
    <name type="scientific">Guillardia theta (strain CCMP2712)</name>
    <name type="common">Cryptophyte</name>
    <dbReference type="NCBI Taxonomy" id="905079"/>
    <lineage>
        <taxon>Eukaryota</taxon>
        <taxon>Cryptophyceae</taxon>
        <taxon>Pyrenomonadales</taxon>
        <taxon>Geminigeraceae</taxon>
        <taxon>Guillardia</taxon>
    </lineage>
</organism>
<feature type="region of interest" description="Disordered" evidence="1">
    <location>
        <begin position="121"/>
        <end position="145"/>
    </location>
</feature>